<dbReference type="CDD" id="cd15861">
    <property type="entry name" value="SNARE_SNAP25N_23N_29N_SEC9N"/>
    <property type="match status" value="1"/>
</dbReference>
<dbReference type="GO" id="GO:0005484">
    <property type="term" value="F:SNAP receptor activity"/>
    <property type="evidence" value="ECO:0007669"/>
    <property type="project" value="InterPro"/>
</dbReference>
<feature type="compositionally biased region" description="Basic and acidic residues" evidence="6">
    <location>
        <begin position="146"/>
        <end position="158"/>
    </location>
</feature>
<evidence type="ECO:0000256" key="4">
    <source>
        <dbReference type="ARBA" id="ARBA00022927"/>
    </source>
</evidence>
<feature type="domain" description="T-SNARE coiled-coil homology" evidence="7">
    <location>
        <begin position="187"/>
        <end position="249"/>
    </location>
</feature>
<dbReference type="AlphaFoldDB" id="A0A328DA05"/>
<organism evidence="8 9">
    <name type="scientific">Cuscuta australis</name>
    <dbReference type="NCBI Taxonomy" id="267555"/>
    <lineage>
        <taxon>Eukaryota</taxon>
        <taxon>Viridiplantae</taxon>
        <taxon>Streptophyta</taxon>
        <taxon>Embryophyta</taxon>
        <taxon>Tracheophyta</taxon>
        <taxon>Spermatophyta</taxon>
        <taxon>Magnoliopsida</taxon>
        <taxon>eudicotyledons</taxon>
        <taxon>Gunneridae</taxon>
        <taxon>Pentapetalae</taxon>
        <taxon>asterids</taxon>
        <taxon>lamiids</taxon>
        <taxon>Solanales</taxon>
        <taxon>Convolvulaceae</taxon>
        <taxon>Cuscuteae</taxon>
        <taxon>Cuscuta</taxon>
        <taxon>Cuscuta subgen. Grammica</taxon>
        <taxon>Cuscuta sect. Cleistogrammica</taxon>
    </lineage>
</organism>
<evidence type="ECO:0000256" key="5">
    <source>
        <dbReference type="ARBA" id="ARBA00023136"/>
    </source>
</evidence>
<accession>A0A328DA05</accession>
<gene>
    <name evidence="8" type="ORF">DM860_017700</name>
</gene>
<dbReference type="Gene3D" id="1.20.5.110">
    <property type="match status" value="2"/>
</dbReference>
<evidence type="ECO:0000259" key="7">
    <source>
        <dbReference type="PROSITE" id="PS50192"/>
    </source>
</evidence>
<keyword evidence="5" id="KW-0472">Membrane</keyword>
<sequence length="252" mass="27958">MYDVKKNPFRINAKSPFMSSNPFDSDDEQNEKQNPGQSRTCLGGLESQSVEELENHAVYESEKVTKSINGCLKIAEDIRENATRTLVALHHQGEQISKTHVTAVGIDHDLSRGEKLLGSLGGIFSRKWKPKKTRPISGPVTTGDEPVQRMDNHFERRGNLGLSSAPKRPAGEPTPLSEPTNAQQKVEVEKAKQDDALSDLSNILGELKDMAIDMGSEIERQSQAMHHLEDDVAVLDLRMRGANRRGRKLLGK</sequence>
<keyword evidence="4" id="KW-0653">Protein transport</keyword>
<dbReference type="GO" id="GO:0016192">
    <property type="term" value="P:vesicle-mediated transport"/>
    <property type="evidence" value="ECO:0007669"/>
    <property type="project" value="UniProtKB-ARBA"/>
</dbReference>
<dbReference type="InterPro" id="IPR044766">
    <property type="entry name" value="NPSN/SNAP25-like_N_SNARE"/>
</dbReference>
<dbReference type="FunFam" id="1.20.5.110:FF:000040">
    <property type="entry name" value="SNAP25 homologous protein SNAP33"/>
    <property type="match status" value="1"/>
</dbReference>
<dbReference type="Proteomes" id="UP000249390">
    <property type="component" value="Unassembled WGS sequence"/>
</dbReference>
<evidence type="ECO:0000313" key="9">
    <source>
        <dbReference type="Proteomes" id="UP000249390"/>
    </source>
</evidence>
<dbReference type="PANTHER" id="PTHR19305">
    <property type="entry name" value="SYNAPTOSOMAL ASSOCIATED PROTEIN"/>
    <property type="match status" value="1"/>
</dbReference>
<dbReference type="CDD" id="cd15841">
    <property type="entry name" value="SNARE_Qc"/>
    <property type="match status" value="1"/>
</dbReference>
<comment type="caution">
    <text evidence="8">The sequence shown here is derived from an EMBL/GenBank/DDBJ whole genome shotgun (WGS) entry which is preliminary data.</text>
</comment>
<feature type="region of interest" description="Disordered" evidence="6">
    <location>
        <begin position="129"/>
        <end position="194"/>
    </location>
</feature>
<keyword evidence="3" id="KW-0813">Transport</keyword>
<dbReference type="GO" id="GO:0031201">
    <property type="term" value="C:SNARE complex"/>
    <property type="evidence" value="ECO:0007669"/>
    <property type="project" value="InterPro"/>
</dbReference>
<proteinExistence type="inferred from homology"/>
<dbReference type="InterPro" id="IPR000727">
    <property type="entry name" value="T_SNARE_dom"/>
</dbReference>
<dbReference type="PANTHER" id="PTHR19305:SF9">
    <property type="entry name" value="SYNAPTOSOMAL-ASSOCIATED PROTEIN 29"/>
    <property type="match status" value="1"/>
</dbReference>
<evidence type="ECO:0000256" key="6">
    <source>
        <dbReference type="SAM" id="MobiDB-lite"/>
    </source>
</evidence>
<evidence type="ECO:0000256" key="1">
    <source>
        <dbReference type="ARBA" id="ARBA00004370"/>
    </source>
</evidence>
<dbReference type="GO" id="GO:0005886">
    <property type="term" value="C:plasma membrane"/>
    <property type="evidence" value="ECO:0007669"/>
    <property type="project" value="TreeGrafter"/>
</dbReference>
<comment type="similarity">
    <text evidence="2">Belongs to the SNAP-25 family.</text>
</comment>
<evidence type="ECO:0000313" key="8">
    <source>
        <dbReference type="EMBL" id="RAL41151.1"/>
    </source>
</evidence>
<dbReference type="PROSITE" id="PS50192">
    <property type="entry name" value="T_SNARE"/>
    <property type="match status" value="1"/>
</dbReference>
<protein>
    <recommendedName>
        <fullName evidence="7">t-SNARE coiled-coil homology domain-containing protein</fullName>
    </recommendedName>
</protein>
<dbReference type="GO" id="GO:0015031">
    <property type="term" value="P:protein transport"/>
    <property type="evidence" value="ECO:0007669"/>
    <property type="project" value="UniProtKB-KW"/>
</dbReference>
<keyword evidence="9" id="KW-1185">Reference proteome</keyword>
<dbReference type="EMBL" id="NQVE01000190">
    <property type="protein sequence ID" value="RAL41151.1"/>
    <property type="molecule type" value="Genomic_DNA"/>
</dbReference>
<dbReference type="SMART" id="SM00397">
    <property type="entry name" value="t_SNARE"/>
    <property type="match status" value="1"/>
</dbReference>
<name>A0A328DA05_9ASTE</name>
<feature type="region of interest" description="Disordered" evidence="6">
    <location>
        <begin position="1"/>
        <end position="40"/>
    </location>
</feature>
<comment type="subcellular location">
    <subcellularLocation>
        <location evidence="1">Membrane</location>
    </subcellularLocation>
</comment>
<dbReference type="FunFam" id="1.20.5.110:FF:000031">
    <property type="entry name" value="SNAP25 homologous protein SNAP33"/>
    <property type="match status" value="1"/>
</dbReference>
<evidence type="ECO:0000256" key="2">
    <source>
        <dbReference type="ARBA" id="ARBA00009480"/>
    </source>
</evidence>
<dbReference type="SUPFAM" id="SSF58038">
    <property type="entry name" value="SNARE fusion complex"/>
    <property type="match status" value="2"/>
</dbReference>
<reference evidence="8 9" key="1">
    <citation type="submission" date="2018-06" db="EMBL/GenBank/DDBJ databases">
        <title>The Genome of Cuscuta australis (Dodder) Provides Insight into the Evolution of Plant Parasitism.</title>
        <authorList>
            <person name="Liu H."/>
        </authorList>
    </citation>
    <scope>NUCLEOTIDE SEQUENCE [LARGE SCALE GENOMIC DNA]</scope>
    <source>
        <strain evidence="9">cv. Yunnan</strain>
        <tissue evidence="8">Vines</tissue>
    </source>
</reference>
<evidence type="ECO:0000256" key="3">
    <source>
        <dbReference type="ARBA" id="ARBA00022448"/>
    </source>
</evidence>